<reference evidence="1" key="1">
    <citation type="thesis" date="2020" institute="ProQuest LLC" country="789 East Eisenhower Parkway, Ann Arbor, MI, USA">
        <title>Comparative Genomics and Chromosome Evolution.</title>
        <authorList>
            <person name="Mudd A.B."/>
        </authorList>
    </citation>
    <scope>NUCLEOTIDE SEQUENCE</scope>
    <source>
        <strain evidence="1">237g6f4</strain>
        <tissue evidence="1">Blood</tissue>
    </source>
</reference>
<comment type="caution">
    <text evidence="1">The sequence shown here is derived from an EMBL/GenBank/DDBJ whole genome shotgun (WGS) entry which is preliminary data.</text>
</comment>
<accession>A0AAV7C763</accession>
<organism evidence="1 2">
    <name type="scientific">Engystomops pustulosus</name>
    <name type="common">Tungara frog</name>
    <name type="synonym">Physalaemus pustulosus</name>
    <dbReference type="NCBI Taxonomy" id="76066"/>
    <lineage>
        <taxon>Eukaryota</taxon>
        <taxon>Metazoa</taxon>
        <taxon>Chordata</taxon>
        <taxon>Craniata</taxon>
        <taxon>Vertebrata</taxon>
        <taxon>Euteleostomi</taxon>
        <taxon>Amphibia</taxon>
        <taxon>Batrachia</taxon>
        <taxon>Anura</taxon>
        <taxon>Neobatrachia</taxon>
        <taxon>Hyloidea</taxon>
        <taxon>Leptodactylidae</taxon>
        <taxon>Leiuperinae</taxon>
        <taxon>Engystomops</taxon>
    </lineage>
</organism>
<dbReference type="AlphaFoldDB" id="A0AAV7C763"/>
<evidence type="ECO:0000313" key="1">
    <source>
        <dbReference type="EMBL" id="KAG8580491.1"/>
    </source>
</evidence>
<sequence>MLQLHSVMLHGQCGQKWAQFIHVIWSICQAWVFCSLMHIQGAVEGANKFLVQYRNCGVSCQCLKAGLCALALAYDEVPGPQAPASQCIWRAALLVDRREQTRTLSYCTLQLFQGL</sequence>
<dbReference type="Proteomes" id="UP000824782">
    <property type="component" value="Unassembled WGS sequence"/>
</dbReference>
<keyword evidence="2" id="KW-1185">Reference proteome</keyword>
<gene>
    <name evidence="1" type="ORF">GDO81_007312</name>
</gene>
<dbReference type="EMBL" id="WNYA01000003">
    <property type="protein sequence ID" value="KAG8580491.1"/>
    <property type="molecule type" value="Genomic_DNA"/>
</dbReference>
<evidence type="ECO:0000313" key="2">
    <source>
        <dbReference type="Proteomes" id="UP000824782"/>
    </source>
</evidence>
<name>A0AAV7C763_ENGPU</name>
<evidence type="ECO:0008006" key="3">
    <source>
        <dbReference type="Google" id="ProtNLM"/>
    </source>
</evidence>
<protein>
    <recommendedName>
        <fullName evidence="3">Secreted protein</fullName>
    </recommendedName>
</protein>
<proteinExistence type="predicted"/>